<evidence type="ECO:0000313" key="1">
    <source>
        <dbReference type="EMBL" id="JAD16362.1"/>
    </source>
</evidence>
<dbReference type="EMBL" id="GBRH01281533">
    <property type="protein sequence ID" value="JAD16362.1"/>
    <property type="molecule type" value="Transcribed_RNA"/>
</dbReference>
<reference evidence="1" key="1">
    <citation type="submission" date="2014-09" db="EMBL/GenBank/DDBJ databases">
        <authorList>
            <person name="Magalhaes I.L.F."/>
            <person name="Oliveira U."/>
            <person name="Santos F.R."/>
            <person name="Vidigal T.H.D.A."/>
            <person name="Brescovit A.D."/>
            <person name="Santos A.J."/>
        </authorList>
    </citation>
    <scope>NUCLEOTIDE SEQUENCE</scope>
    <source>
        <tissue evidence="1">Shoot tissue taken approximately 20 cm above the soil surface</tissue>
    </source>
</reference>
<reference evidence="1" key="2">
    <citation type="journal article" date="2015" name="Data Brief">
        <title>Shoot transcriptome of the giant reed, Arundo donax.</title>
        <authorList>
            <person name="Barrero R.A."/>
            <person name="Guerrero F.D."/>
            <person name="Moolhuijzen P."/>
            <person name="Goolsby J.A."/>
            <person name="Tidwell J."/>
            <person name="Bellgard S.E."/>
            <person name="Bellgard M.I."/>
        </authorList>
    </citation>
    <scope>NUCLEOTIDE SEQUENCE</scope>
    <source>
        <tissue evidence="1">Shoot tissue taken approximately 20 cm above the soil surface</tissue>
    </source>
</reference>
<name>A0A0A8XXB9_ARUDO</name>
<organism evidence="1">
    <name type="scientific">Arundo donax</name>
    <name type="common">Giant reed</name>
    <name type="synonym">Donax arundinaceus</name>
    <dbReference type="NCBI Taxonomy" id="35708"/>
    <lineage>
        <taxon>Eukaryota</taxon>
        <taxon>Viridiplantae</taxon>
        <taxon>Streptophyta</taxon>
        <taxon>Embryophyta</taxon>
        <taxon>Tracheophyta</taxon>
        <taxon>Spermatophyta</taxon>
        <taxon>Magnoliopsida</taxon>
        <taxon>Liliopsida</taxon>
        <taxon>Poales</taxon>
        <taxon>Poaceae</taxon>
        <taxon>PACMAD clade</taxon>
        <taxon>Arundinoideae</taxon>
        <taxon>Arundineae</taxon>
        <taxon>Arundo</taxon>
    </lineage>
</organism>
<protein>
    <submittedName>
        <fullName evidence="1">Uncharacterized protein</fullName>
    </submittedName>
</protein>
<sequence>MMDDECTQLVRKKNYGSRIPYLGQMIENNLQSTLNILKRFCYGQKIT</sequence>
<proteinExistence type="predicted"/>
<accession>A0A0A8XXB9</accession>
<dbReference type="AlphaFoldDB" id="A0A0A8XXB9"/>